<reference evidence="2 3" key="1">
    <citation type="submission" date="2018-04" db="EMBL/GenBank/DDBJ databases">
        <title>Genomic Encyclopedia of Archaeal and Bacterial Type Strains, Phase II (KMG-II): from individual species to whole genera.</title>
        <authorList>
            <person name="Goeker M."/>
        </authorList>
    </citation>
    <scope>NUCLEOTIDE SEQUENCE [LARGE SCALE GENOMIC DNA]</scope>
    <source>
        <strain evidence="2 3">DSM 45787</strain>
    </source>
</reference>
<name>A0A2T6B2U9_9BACL</name>
<evidence type="ECO:0000313" key="3">
    <source>
        <dbReference type="Proteomes" id="UP000244240"/>
    </source>
</evidence>
<sequence length="31" mass="3300">MKKEDIGKELLCMIGGLILAGAILFVSSFSD</sequence>
<protein>
    <submittedName>
        <fullName evidence="2">Uncharacterized protein</fullName>
    </submittedName>
</protein>
<keyword evidence="3" id="KW-1185">Reference proteome</keyword>
<dbReference type="EMBL" id="QBKR01000037">
    <property type="protein sequence ID" value="PTX50353.1"/>
    <property type="molecule type" value="Genomic_DNA"/>
</dbReference>
<evidence type="ECO:0000256" key="1">
    <source>
        <dbReference type="SAM" id="Phobius"/>
    </source>
</evidence>
<proteinExistence type="predicted"/>
<evidence type="ECO:0000313" key="2">
    <source>
        <dbReference type="EMBL" id="PTX50353.1"/>
    </source>
</evidence>
<dbReference type="AlphaFoldDB" id="A0A2T6B2U9"/>
<organism evidence="2 3">
    <name type="scientific">Melghirimyces profundicolus</name>
    <dbReference type="NCBI Taxonomy" id="1242148"/>
    <lineage>
        <taxon>Bacteria</taxon>
        <taxon>Bacillati</taxon>
        <taxon>Bacillota</taxon>
        <taxon>Bacilli</taxon>
        <taxon>Bacillales</taxon>
        <taxon>Thermoactinomycetaceae</taxon>
        <taxon>Melghirimyces</taxon>
    </lineage>
</organism>
<gene>
    <name evidence="2" type="ORF">C8P63_13719</name>
</gene>
<comment type="caution">
    <text evidence="2">The sequence shown here is derived from an EMBL/GenBank/DDBJ whole genome shotgun (WGS) entry which is preliminary data.</text>
</comment>
<feature type="transmembrane region" description="Helical" evidence="1">
    <location>
        <begin position="12"/>
        <end position="30"/>
    </location>
</feature>
<accession>A0A2T6B2U9</accession>
<keyword evidence="1" id="KW-0812">Transmembrane</keyword>
<dbReference type="Proteomes" id="UP000244240">
    <property type="component" value="Unassembled WGS sequence"/>
</dbReference>
<keyword evidence="1" id="KW-0472">Membrane</keyword>
<keyword evidence="1" id="KW-1133">Transmembrane helix</keyword>